<feature type="transmembrane region" description="Helical" evidence="1">
    <location>
        <begin position="38"/>
        <end position="60"/>
    </location>
</feature>
<name>A0A078BCV6_STYLE</name>
<keyword evidence="1" id="KW-0472">Membrane</keyword>
<dbReference type="GO" id="GO:0007131">
    <property type="term" value="P:reciprocal meiotic recombination"/>
    <property type="evidence" value="ECO:0007669"/>
    <property type="project" value="TreeGrafter"/>
</dbReference>
<sequence>MKRSNNFRYKLFEFIRSLDQYGHPIAFKYKNSSTFKTSFGGIVTLFVRSLILAFLISEILKTETFDIRNQYNCPIDFKTAFYGQFSTQQASMLQVQVKKCNQTNLSIKNKNLTCASPSEIDFVVNYLTITILMTNQFIDVNQKYGNPIKTVLKQFFATAQSGLSLSYQLKIGENFLIQSTSSISNLLGQQNLTYYTITNDQFQIADIQDSGIFITCQLLLDDIVTTTNLELFTLSDALSNTGGIIGIISIIVQILVSSIQQHFYYQSLIKQQFQISSDLLEKQHLNVKIGQQNSANLELSSTTLDQNNEKAIKLGSLIDDLKN</sequence>
<dbReference type="GO" id="GO:0005634">
    <property type="term" value="C:nucleus"/>
    <property type="evidence" value="ECO:0007669"/>
    <property type="project" value="TreeGrafter"/>
</dbReference>
<dbReference type="AlphaFoldDB" id="A0A078BCV6"/>
<accession>A0A078BCV6</accession>
<gene>
    <name evidence="2" type="primary">Contig4807.g5133</name>
    <name evidence="2" type="ORF">STYLEM_20578</name>
</gene>
<dbReference type="PANTHER" id="PTHR31398">
    <property type="entry name" value="MEIOTIC NUCLEAR DIVISION PROTEIN 1 HOMOLOG"/>
    <property type="match status" value="1"/>
</dbReference>
<keyword evidence="1" id="KW-1133">Transmembrane helix</keyword>
<reference evidence="2 3" key="1">
    <citation type="submission" date="2014-06" db="EMBL/GenBank/DDBJ databases">
        <authorList>
            <person name="Swart Estienne"/>
        </authorList>
    </citation>
    <scope>NUCLEOTIDE SEQUENCE [LARGE SCALE GENOMIC DNA]</scope>
    <source>
        <strain evidence="2 3">130c</strain>
    </source>
</reference>
<evidence type="ECO:0008006" key="4">
    <source>
        <dbReference type="Google" id="ProtNLM"/>
    </source>
</evidence>
<dbReference type="PANTHER" id="PTHR31398:SF0">
    <property type="entry name" value="MEIOTIC NUCLEAR DIVISION PROTEIN 1 HOMOLOG"/>
    <property type="match status" value="1"/>
</dbReference>
<keyword evidence="1" id="KW-0812">Transmembrane</keyword>
<organism evidence="2 3">
    <name type="scientific">Stylonychia lemnae</name>
    <name type="common">Ciliate</name>
    <dbReference type="NCBI Taxonomy" id="5949"/>
    <lineage>
        <taxon>Eukaryota</taxon>
        <taxon>Sar</taxon>
        <taxon>Alveolata</taxon>
        <taxon>Ciliophora</taxon>
        <taxon>Intramacronucleata</taxon>
        <taxon>Spirotrichea</taxon>
        <taxon>Stichotrichia</taxon>
        <taxon>Sporadotrichida</taxon>
        <taxon>Oxytrichidae</taxon>
        <taxon>Stylonychinae</taxon>
        <taxon>Stylonychia</taxon>
    </lineage>
</organism>
<dbReference type="EMBL" id="CCKQ01019408">
    <property type="protein sequence ID" value="CDW91423.1"/>
    <property type="molecule type" value="Genomic_DNA"/>
</dbReference>
<dbReference type="InParanoid" id="A0A078BCV6"/>
<protein>
    <recommendedName>
        <fullName evidence="4">Transmembrane protein</fullName>
    </recommendedName>
</protein>
<evidence type="ECO:0000256" key="1">
    <source>
        <dbReference type="SAM" id="Phobius"/>
    </source>
</evidence>
<evidence type="ECO:0000313" key="3">
    <source>
        <dbReference type="Proteomes" id="UP000039865"/>
    </source>
</evidence>
<dbReference type="Proteomes" id="UP000039865">
    <property type="component" value="Unassembled WGS sequence"/>
</dbReference>
<keyword evidence="3" id="KW-1185">Reference proteome</keyword>
<proteinExistence type="predicted"/>
<evidence type="ECO:0000313" key="2">
    <source>
        <dbReference type="EMBL" id="CDW91423.1"/>
    </source>
</evidence>